<dbReference type="Pfam" id="PF07727">
    <property type="entry name" value="RVT_2"/>
    <property type="match status" value="1"/>
</dbReference>
<evidence type="ECO:0000313" key="8">
    <source>
        <dbReference type="RefSeq" id="XP_019051809.1"/>
    </source>
</evidence>
<dbReference type="Pfam" id="PF02714">
    <property type="entry name" value="RSN1_7TM"/>
    <property type="match status" value="1"/>
</dbReference>
<keyword evidence="3" id="KW-0472">Membrane</keyword>
<keyword evidence="7" id="KW-1185">Reference proteome</keyword>
<keyword evidence="3" id="KW-0812">Transmembrane</keyword>
<organism evidence="7 8">
    <name type="scientific">Nelumbo nucifera</name>
    <name type="common">Sacred lotus</name>
    <dbReference type="NCBI Taxonomy" id="4432"/>
    <lineage>
        <taxon>Eukaryota</taxon>
        <taxon>Viridiplantae</taxon>
        <taxon>Streptophyta</taxon>
        <taxon>Embryophyta</taxon>
        <taxon>Tracheophyta</taxon>
        <taxon>Spermatophyta</taxon>
        <taxon>Magnoliopsida</taxon>
        <taxon>Proteales</taxon>
        <taxon>Nelumbonaceae</taxon>
        <taxon>Nelumbo</taxon>
    </lineage>
</organism>
<dbReference type="InterPro" id="IPR003864">
    <property type="entry name" value="CSC1/OSCA1-like_7TM"/>
</dbReference>
<dbReference type="PANTHER" id="PTHR13018">
    <property type="entry name" value="PROBABLE MEMBRANE PROTEIN DUF221-RELATED"/>
    <property type="match status" value="1"/>
</dbReference>
<dbReference type="InParanoid" id="A0A1U8PZ33"/>
<accession>A0A1U8PZ33</accession>
<evidence type="ECO:0000259" key="6">
    <source>
        <dbReference type="Pfam" id="PF14703"/>
    </source>
</evidence>
<dbReference type="GeneID" id="104589141"/>
<feature type="transmembrane region" description="Helical" evidence="3">
    <location>
        <begin position="590"/>
        <end position="613"/>
    </location>
</feature>
<evidence type="ECO:0000313" key="7">
    <source>
        <dbReference type="Proteomes" id="UP000189703"/>
    </source>
</evidence>
<dbReference type="KEGG" id="nnu:104589141"/>
<reference evidence="8" key="1">
    <citation type="submission" date="2025-08" db="UniProtKB">
        <authorList>
            <consortium name="RefSeq"/>
        </authorList>
    </citation>
    <scope>IDENTIFICATION</scope>
</reference>
<keyword evidence="3" id="KW-1133">Transmembrane helix</keyword>
<protein>
    <submittedName>
        <fullName evidence="8">CSC1-like protein RXW8</fullName>
    </submittedName>
</protein>
<feature type="transmembrane region" description="Helical" evidence="3">
    <location>
        <begin position="440"/>
        <end position="465"/>
    </location>
</feature>
<feature type="domain" description="CSC1/OSCA1-like 7TM region" evidence="4">
    <location>
        <begin position="346"/>
        <end position="613"/>
    </location>
</feature>
<keyword evidence="1" id="KW-0406">Ion transport</keyword>
<feature type="transmembrane region" description="Helical" evidence="3">
    <location>
        <begin position="620"/>
        <end position="638"/>
    </location>
</feature>
<dbReference type="RefSeq" id="XP_019051809.1">
    <property type="nucleotide sequence ID" value="XM_019196264.1"/>
</dbReference>
<feature type="transmembrane region" description="Helical" evidence="3">
    <location>
        <begin position="540"/>
        <end position="570"/>
    </location>
</feature>
<feature type="transmembrane region" description="Helical" evidence="3">
    <location>
        <begin position="485"/>
        <end position="513"/>
    </location>
</feature>
<evidence type="ECO:0000259" key="5">
    <source>
        <dbReference type="Pfam" id="PF07727"/>
    </source>
</evidence>
<evidence type="ECO:0000256" key="3">
    <source>
        <dbReference type="SAM" id="Phobius"/>
    </source>
</evidence>
<dbReference type="Pfam" id="PF14703">
    <property type="entry name" value="PHM7_cyt"/>
    <property type="match status" value="1"/>
</dbReference>
<dbReference type="AlphaFoldDB" id="A0A1U8PZ33"/>
<dbReference type="Proteomes" id="UP000189703">
    <property type="component" value="Unplaced"/>
</dbReference>
<keyword evidence="1" id="KW-0407">Ion channel</keyword>
<dbReference type="GO" id="GO:0005886">
    <property type="term" value="C:plasma membrane"/>
    <property type="evidence" value="ECO:0000318"/>
    <property type="project" value="GO_Central"/>
</dbReference>
<evidence type="ECO:0000259" key="4">
    <source>
        <dbReference type="Pfam" id="PF02714"/>
    </source>
</evidence>
<feature type="transmembrane region" description="Helical" evidence="3">
    <location>
        <begin position="392"/>
        <end position="413"/>
    </location>
</feature>
<evidence type="ECO:0000256" key="2">
    <source>
        <dbReference type="SAM" id="MobiDB-lite"/>
    </source>
</evidence>
<feature type="region of interest" description="Disordered" evidence="2">
    <location>
        <begin position="704"/>
        <end position="736"/>
    </location>
</feature>
<feature type="non-terminal residue" evidence="8">
    <location>
        <position position="1"/>
    </location>
</feature>
<dbReference type="InterPro" id="IPR027815">
    <property type="entry name" value="CSC1/OSCA1-like_cyt"/>
</dbReference>
<keyword evidence="1" id="KW-0813">Transport</keyword>
<proteinExistence type="predicted"/>
<evidence type="ECO:0000256" key="1">
    <source>
        <dbReference type="ARBA" id="ARBA00023303"/>
    </source>
</evidence>
<dbReference type="PANTHER" id="PTHR13018:SF117">
    <property type="entry name" value="CSC1-LIKE PROTEIN RXW8"/>
    <property type="match status" value="1"/>
</dbReference>
<feature type="transmembrane region" description="Helical" evidence="3">
    <location>
        <begin position="348"/>
        <end position="372"/>
    </location>
</feature>
<feature type="domain" description="Reverse transcriptase Ty1/copia-type" evidence="5">
    <location>
        <begin position="97"/>
        <end position="192"/>
    </location>
</feature>
<dbReference type="OrthoDB" id="1689567at2759"/>
<feature type="domain" description="CSC1/OSCA1-like cytosolic" evidence="6">
    <location>
        <begin position="264"/>
        <end position="335"/>
    </location>
</feature>
<dbReference type="SUPFAM" id="SSF56672">
    <property type="entry name" value="DNA/RNA polymerases"/>
    <property type="match status" value="1"/>
</dbReference>
<dbReference type="eggNOG" id="KOG1134">
    <property type="taxonomic scope" value="Eukaryota"/>
</dbReference>
<dbReference type="InterPro" id="IPR043502">
    <property type="entry name" value="DNA/RNA_pol_sf"/>
</dbReference>
<gene>
    <name evidence="8" type="primary">LOC104589141</name>
</gene>
<feature type="compositionally biased region" description="Polar residues" evidence="2">
    <location>
        <begin position="716"/>
        <end position="730"/>
    </location>
</feature>
<dbReference type="GO" id="GO:0005227">
    <property type="term" value="F:calcium-activated cation channel activity"/>
    <property type="evidence" value="ECO:0000318"/>
    <property type="project" value="GO_Central"/>
</dbReference>
<dbReference type="InterPro" id="IPR013103">
    <property type="entry name" value="RVT_2"/>
</dbReference>
<sequence>FSVCLGGPATTSVTIESPPITKPPLHLDVPIALRKGKRSCNLHPISHFVSYKFSSPSAHAFVTSLSTVSLPKSLQEALFDLGWRTAMEEEMLALHQNGTWDLVPLPFGKKPIGCRWVYAVKFQPNGTVERLKAQLVAKGFTQTYGVDFDETFSPVTKITLVHVIISLAAINHWLLLQMDVKNAFLHGDLTSEAGIIILVVYVDDIVIIGSDSQGSEIFEDSHKYQNFDTIHPTNDAEMHKVLAHRSSASFDQNCLKGIRRATANSLHILPNELRHVVEILGDVGLGIREKEISAAFVFFKTRYAAVIASQVLQSSNPMLWVTELAPEPHDVYWSNLWIPYRQLWFRRIATLLAAILFMFLFLVPVTFVQGLSQLEQLQQMFPFLKGVLRKAFVSQLVTGYLPSVILQLFLYLVPPTMMLFSAVEGSISRSGRKKSACCKVLYFTIWNVFFVNVLSGSVISQLNVISSPKDIPIQLAKAVPRQATFFITYVLASGWVSLCSEIMQLFALVCNWFDKFILRKKENPSYSALSFPYHTEVPKVLLFGLLGFTCSVLAPLILPFLLVYFFLAYVVYRNQIVNVYVSKYETGGQIWPIVHNTTIFALVLTQIIALGVFGMKQSPIASGFTIPLLICTLLFNEYCRQRFGPIFKTFSAEVLIEMDRKDEKCGRMEEIHQQLLSAYCQFSLNPNDLLCKAEDSNRSGGANCVHYPEDMKTGKESTQSSKPWAASSSLERGDTS</sequence>
<dbReference type="InterPro" id="IPR045122">
    <property type="entry name" value="Csc1-like"/>
</dbReference>
<name>A0A1U8PZ33_NELNU</name>